<evidence type="ECO:0000313" key="9">
    <source>
        <dbReference type="Proteomes" id="UP001597237"/>
    </source>
</evidence>
<evidence type="ECO:0000256" key="5">
    <source>
        <dbReference type="ARBA" id="ARBA00023014"/>
    </source>
</evidence>
<protein>
    <submittedName>
        <fullName evidence="8">Nitrite reductase small subunit NirD</fullName>
    </submittedName>
</protein>
<evidence type="ECO:0000256" key="2">
    <source>
        <dbReference type="ARBA" id="ARBA00022723"/>
    </source>
</evidence>
<evidence type="ECO:0000313" key="8">
    <source>
        <dbReference type="EMBL" id="MFD1782682.1"/>
    </source>
</evidence>
<proteinExistence type="predicted"/>
<keyword evidence="3" id="KW-0560">Oxidoreductase</keyword>
<accession>A0ABW4MXH2</accession>
<keyword evidence="1" id="KW-0001">2Fe-2S</keyword>
<dbReference type="RefSeq" id="WP_377282356.1">
    <property type="nucleotide sequence ID" value="NZ_JBHRSI010000006.1"/>
</dbReference>
<sequence>MNALVKEPVVAWTDVGAVTDVPLRGARRVPAPGGDIAVFRTGDNQIFALRDKCPHKGGPLSQGIVHGHAVACPLHNWSIELATGEPLGADRGKGCAPVAPVKVVDGRILLGVVRG</sequence>
<keyword evidence="4" id="KW-0408">Iron</keyword>
<reference evidence="9" key="1">
    <citation type="journal article" date="2019" name="Int. J. Syst. Evol. Microbiol.">
        <title>The Global Catalogue of Microorganisms (GCM) 10K type strain sequencing project: providing services to taxonomists for standard genome sequencing and annotation.</title>
        <authorList>
            <consortium name="The Broad Institute Genomics Platform"/>
            <consortium name="The Broad Institute Genome Sequencing Center for Infectious Disease"/>
            <person name="Wu L."/>
            <person name="Ma J."/>
        </authorList>
    </citation>
    <scope>NUCLEOTIDE SEQUENCE [LARGE SCALE GENOMIC DNA]</scope>
    <source>
        <strain evidence="9">DFY28</strain>
    </source>
</reference>
<keyword evidence="6" id="KW-0534">Nitrate assimilation</keyword>
<evidence type="ECO:0000256" key="3">
    <source>
        <dbReference type="ARBA" id="ARBA00023002"/>
    </source>
</evidence>
<dbReference type="EMBL" id="JBHUEY010000001">
    <property type="protein sequence ID" value="MFD1782682.1"/>
    <property type="molecule type" value="Genomic_DNA"/>
</dbReference>
<evidence type="ECO:0000256" key="6">
    <source>
        <dbReference type="ARBA" id="ARBA00023063"/>
    </source>
</evidence>
<evidence type="ECO:0000259" key="7">
    <source>
        <dbReference type="PROSITE" id="PS51296"/>
    </source>
</evidence>
<evidence type="ECO:0000256" key="1">
    <source>
        <dbReference type="ARBA" id="ARBA00022714"/>
    </source>
</evidence>
<dbReference type="InterPro" id="IPR012748">
    <property type="entry name" value="Rieske-like_NirD"/>
</dbReference>
<dbReference type="InterPro" id="IPR036922">
    <property type="entry name" value="Rieske_2Fe-2S_sf"/>
</dbReference>
<organism evidence="8 9">
    <name type="scientific">Phenylobacterium terrae</name>
    <dbReference type="NCBI Taxonomy" id="2665495"/>
    <lineage>
        <taxon>Bacteria</taxon>
        <taxon>Pseudomonadati</taxon>
        <taxon>Pseudomonadota</taxon>
        <taxon>Alphaproteobacteria</taxon>
        <taxon>Caulobacterales</taxon>
        <taxon>Caulobacteraceae</taxon>
        <taxon>Phenylobacterium</taxon>
    </lineage>
</organism>
<evidence type="ECO:0000256" key="4">
    <source>
        <dbReference type="ARBA" id="ARBA00023004"/>
    </source>
</evidence>
<feature type="domain" description="Rieske" evidence="7">
    <location>
        <begin position="12"/>
        <end position="110"/>
    </location>
</feature>
<dbReference type="Pfam" id="PF00355">
    <property type="entry name" value="Rieske"/>
    <property type="match status" value="1"/>
</dbReference>
<dbReference type="SUPFAM" id="SSF50022">
    <property type="entry name" value="ISP domain"/>
    <property type="match status" value="1"/>
</dbReference>
<dbReference type="PANTHER" id="PTHR21496">
    <property type="entry name" value="FERREDOXIN-RELATED"/>
    <property type="match status" value="1"/>
</dbReference>
<keyword evidence="9" id="KW-1185">Reference proteome</keyword>
<dbReference type="Gene3D" id="2.102.10.10">
    <property type="entry name" value="Rieske [2Fe-2S] iron-sulphur domain"/>
    <property type="match status" value="1"/>
</dbReference>
<dbReference type="Proteomes" id="UP001597237">
    <property type="component" value="Unassembled WGS sequence"/>
</dbReference>
<dbReference type="NCBIfam" id="TIGR02378">
    <property type="entry name" value="nirD_assim_sml"/>
    <property type="match status" value="1"/>
</dbReference>
<name>A0ABW4MXH2_9CAUL</name>
<gene>
    <name evidence="8" type="primary">nirD</name>
    <name evidence="8" type="ORF">ACFSC0_04695</name>
</gene>
<dbReference type="CDD" id="cd03530">
    <property type="entry name" value="Rieske_NirD_small_Bacillus"/>
    <property type="match status" value="1"/>
</dbReference>
<comment type="caution">
    <text evidence="8">The sequence shown here is derived from an EMBL/GenBank/DDBJ whole genome shotgun (WGS) entry which is preliminary data.</text>
</comment>
<keyword evidence="2" id="KW-0479">Metal-binding</keyword>
<dbReference type="PROSITE" id="PS51296">
    <property type="entry name" value="RIESKE"/>
    <property type="match status" value="1"/>
</dbReference>
<keyword evidence="5" id="KW-0411">Iron-sulfur</keyword>
<dbReference type="PANTHER" id="PTHR21496:SF23">
    <property type="entry name" value="3-PHENYLPROPIONATE_CINNAMIC ACID DIOXYGENASE FERREDOXIN SUBUNIT"/>
    <property type="match status" value="1"/>
</dbReference>
<dbReference type="InterPro" id="IPR017941">
    <property type="entry name" value="Rieske_2Fe-2S"/>
</dbReference>